<dbReference type="Proteomes" id="UP000195521">
    <property type="component" value="Unassembled WGS sequence"/>
</dbReference>
<feature type="coiled-coil region" evidence="1">
    <location>
        <begin position="1132"/>
        <end position="1166"/>
    </location>
</feature>
<feature type="chain" id="PRO_5011965503" evidence="3">
    <location>
        <begin position="22"/>
        <end position="2776"/>
    </location>
</feature>
<evidence type="ECO:0000313" key="5">
    <source>
        <dbReference type="Proteomes" id="UP000195521"/>
    </source>
</evidence>
<feature type="compositionally biased region" description="Basic and acidic residues" evidence="2">
    <location>
        <begin position="2677"/>
        <end position="2696"/>
    </location>
</feature>
<feature type="coiled-coil region" evidence="1">
    <location>
        <begin position="1843"/>
        <end position="1870"/>
    </location>
</feature>
<dbReference type="OMA" id="HELHNEN"/>
<comment type="caution">
    <text evidence="4">The sequence shown here is derived from an EMBL/GenBank/DDBJ whole genome shotgun (WGS) entry which is preliminary data.</text>
</comment>
<name>A0A1Y1J9U5_PLAGO</name>
<dbReference type="OrthoDB" id="376720at2759"/>
<feature type="coiled-coil region" evidence="1">
    <location>
        <begin position="746"/>
        <end position="820"/>
    </location>
</feature>
<feature type="compositionally biased region" description="Acidic residues" evidence="2">
    <location>
        <begin position="2640"/>
        <end position="2664"/>
    </location>
</feature>
<keyword evidence="1" id="KW-0175">Coiled coil</keyword>
<feature type="coiled-coil region" evidence="1">
    <location>
        <begin position="584"/>
        <end position="622"/>
    </location>
</feature>
<feature type="compositionally biased region" description="Basic and acidic residues" evidence="2">
    <location>
        <begin position="54"/>
        <end position="74"/>
    </location>
</feature>
<feature type="coiled-coil region" evidence="1">
    <location>
        <begin position="988"/>
        <end position="1020"/>
    </location>
</feature>
<evidence type="ECO:0000313" key="4">
    <source>
        <dbReference type="EMBL" id="GAW79040.1"/>
    </source>
</evidence>
<protein>
    <submittedName>
        <fullName evidence="4">Reticulocyte binding protein</fullName>
    </submittedName>
</protein>
<keyword evidence="3" id="KW-0732">Signal</keyword>
<feature type="coiled-coil region" evidence="1">
    <location>
        <begin position="1414"/>
        <end position="1575"/>
    </location>
</feature>
<feature type="coiled-coil region" evidence="1">
    <location>
        <begin position="1668"/>
        <end position="1695"/>
    </location>
</feature>
<reference evidence="5" key="1">
    <citation type="submission" date="2017-04" db="EMBL/GenBank/DDBJ databases">
        <title>Plasmodium gonderi genome.</title>
        <authorList>
            <person name="Arisue N."/>
            <person name="Honma H."/>
            <person name="Kawai S."/>
            <person name="Tougan T."/>
            <person name="Tanabe K."/>
            <person name="Horii T."/>
        </authorList>
    </citation>
    <scope>NUCLEOTIDE SEQUENCE [LARGE SCALE GENOMIC DNA]</scope>
    <source>
        <strain evidence="5">ATCC 30045</strain>
    </source>
</reference>
<feature type="signal peptide" evidence="3">
    <location>
        <begin position="1"/>
        <end position="21"/>
    </location>
</feature>
<proteinExistence type="predicted"/>
<feature type="coiled-coil region" evidence="1">
    <location>
        <begin position="528"/>
        <end position="559"/>
    </location>
</feature>
<feature type="coiled-coil region" evidence="1">
    <location>
        <begin position="2605"/>
        <end position="2632"/>
    </location>
</feature>
<dbReference type="RefSeq" id="XP_028541629.1">
    <property type="nucleotide sequence ID" value="XM_028685828.1"/>
</dbReference>
<feature type="coiled-coil region" evidence="1">
    <location>
        <begin position="2046"/>
        <end position="2093"/>
    </location>
</feature>
<feature type="coiled-coil region" evidence="1">
    <location>
        <begin position="1785"/>
        <end position="1819"/>
    </location>
</feature>
<accession>A0A1Y1J9U5</accession>
<feature type="coiled-coil region" evidence="1">
    <location>
        <begin position="2398"/>
        <end position="2425"/>
    </location>
</feature>
<evidence type="ECO:0000256" key="2">
    <source>
        <dbReference type="SAM" id="MobiDB-lite"/>
    </source>
</evidence>
<sequence>MGKKALWTILCNLLIIHSVLCKKIDRKKPNRTKKELNLLPLYANLVNTDHVESKIKKKADAKNNNDKNDHDDSNKQYSSNSSSFLIIEDSAITKKKKNYPYLKKGKLYTPNTNNNKSEYVNNQLYAIKNAFIQNGKKKAAPKPTKQVPQAVTNGIEYISETDTHSNIVSQLSPHNAYVHYFAEMKHYIWNYQEIKNDYQNNIERKVKTYSDNVAKVTSQCSSHKNGLITLIKYLEEPERHKNQGTNYGNKQSEYKSKLKDYHNCIKNIHTNAYKDYVNIKSDLNKLLNKLNCNKHNCNTTRYDDMIKAHILKIDQFDHRKYNDFINTIKNIHTSSGDAIRKIKAELNVNLYTDITDFIIEEIKYIKEKYDQHLSKIKSASDNIKLYLRQNTQRLVNKNTLKDNFEKLAYYYSTFKFSTEHMSMLEKALTEKEKILYNSFAKFQTDLQNRATNLLNSEYTLSEVDSIITFSSESLKLAETVQESNQKIIDEYARYSNVEVSKVKTEYDKVVITLIGVIDQLKHYVNFIKEKVESTNSEKAEVANKLKDEKLKEMNQLQKAIAFLDIIETIKHNKEYSITERIKQIKFYEEYVKDAKKKIIELQKDVEARKDKLLKLIEDEKKNRIIKDEIKKEMEYIAKNRDNIQLIISKKAELDKSVLEIEQLIKVVHFGVEKFTSEKTKLQSNIKAKITELYKENLQTVVDNLSKFVDEHKNFYEKAYTSDDIDKLRKETKQKHEEVVKMKFDDITQIMAALETESKKLSELKKNIILDQSEGVKRDMSSELEKLNKQFNDLKESLNRYKEKKEKLEKYNVTINERKDTFLQTNKENDSETSDNTNIYSQIEKHKDAITNRQNTISNDINLMLESVKTANNKLNTSTDIIRKLEDHTKEKYSDTNTSLENFNTQITDIKVSEFQNEFIKLKESVSKTLGDIQTTIKNIKSIKALNAVINVSNKNMEDVEKIKDIKKELILKLDNHMNDIKNYKLVEESKKENLTKTLNEEKANVEKELSETEIGNLKEKISNILSYCDNTKKYISKDSAVNPDELSKNKTESDNIKPKIDNLNTKHKVLEKKIEDLIKEQHQKVLSWVNDLITKKDQEIKEKYQKNTDSINEMKRKLIPLLFSEDVKNIANTTIKDKIKTFEETVKNIEQKINSQNTKLSEIMNSYKQYMEIFNTEKDKKIHFEEKRSSMEEFFNKMEEITFKKLDEIEKDETTLTEVKKAELEYARILIHHAVQNIEKESAKGNDAVSQIEASTKQIDEIKQHTVEYQQKNANIIDYKEYYDKAKNNNKKINDIVNTAKEEKEKADKNENLSEIEKIKEQVNAKLQEAKSEYNSIMDMLAQIKKMKDLLILNNSKSISDEVLKNTQNAENIKNSTTNELKKIDDLVKTVVAMIDKAKTHKEKIIITLPDEQIDEEVHQIEEIKKEINTQKKELIKSYLSKMKEYKEKCTLEISNIKRAKNKMEVLKKNKENTQNNSIDNDIQKVSENFAKSEGYLKEVNDMEEKAKQNEKSLLEYEKNINDIFEESLILGIETKSVKKINAATDIRNNIEEEHSEMEERMKRFQEKLIKLQEKPNHGNVEHDLSNTISTNADVIIQTNIERAKHNLSEIEKIKIEVEKIIDKVKNSTSPLKLKTDMNEKKTLDQVKEEETNSAKYLSEMTTEKKLISAENEKLNDIESRIESIEKELEESKKNYEIGLLQKIKEISDAKKASIDSVKDSLNSILGNFSAIFNGSDLNEYEFNKYLKDYEQKWSEIKNEFNQHYNKIVENLAKASNNETNYNVAKTLRQESQQEKADIINLEKKANRYLNDVKKLESFRFILHMKEDLDKINTLIKEENINVNSGYENIKQLIEDIKKLDDENASSDKLQQATDKNTEVHKTMHSTYKIRAKSILDHISTSANFVDIKIVPKLPLSQLVEQPDLKDVEEIKFQPENEVKLETEYVEKDTKLTNVYENVKKAYNTVLEIFKHSKEIDQKQEECKKLIDIGKDIDNKLKLIKELINKVNIIKTKEPTISTRLDNSSTKLNQLEKIKCQDKSYDNIINENKKTELKNLSNVFNEQKSNTIDEQKLSKIKERFTNAINKLKSLEGEVLVLKASESVLENIKQKNTSIDEVHIETENIEKDIATLDTSFDELLKKGIECEVFRYTSLKDSLDTKMSENLTIIDDIYKKAHNHFKQIDSSYHSIGSDIRGFTTFLNTVELTQYESTNFEKSSKSSTELDNSFNESKDIVNNIKKNIIEYNEETEISTLEKNAEELEKLYNKLIDEKNKIKEIYEIAKIVKLDEIKSSAEKYIEIVEVFSKALSSQKSRIEENISSVTTLKGAINTKIEELVKVDNSFTLESIKAFDEIYSNIKTDIEKLEKLEKFNYNEHDNVKKNQEKITLLINRKNILTDYMNAYEEEETLNNKNENTQNEINNKIGNNKTIVSNLDDKLNKLSLNIGENDKMCSENYTNDFINQIMKVVNEVNARFIQNLPEKEKFFQIENNFNEIKDIENEIYRDYDVNAFIIKINEQIYNQESSVKNDKNVDNLKKAIQNVKNYNEETMVLLHKINSVLERIKLKKNEMDELFNSLSKSNQNAYETARRYINDSVEIVNKLNVHISNITVVLNNAETVAEELEKELGKLLYQQQANNASDVEENISPDAQREEETEPEAEEETISDTKSEEQEEDTDSYRVQRAETENHEAENEKSWHRRISSAKGEKERVLLAGAFILGLSICSAIFIAAKKKNDEEEEYDDDEMSNYDDDINLVDGFIMQDKEEAIEVCFDEFE</sequence>
<keyword evidence="5" id="KW-1185">Reference proteome</keyword>
<feature type="coiled-coil region" evidence="1">
    <location>
        <begin position="1283"/>
        <end position="1347"/>
    </location>
</feature>
<feature type="region of interest" description="Disordered" evidence="2">
    <location>
        <begin position="2637"/>
        <end position="2700"/>
    </location>
</feature>
<feature type="region of interest" description="Disordered" evidence="2">
    <location>
        <begin position="54"/>
        <end position="78"/>
    </location>
</feature>
<dbReference type="GeneID" id="39745740"/>
<feature type="coiled-coil region" evidence="1">
    <location>
        <begin position="2243"/>
        <end position="2277"/>
    </location>
</feature>
<evidence type="ECO:0000256" key="1">
    <source>
        <dbReference type="SAM" id="Coils"/>
    </source>
</evidence>
<gene>
    <name evidence="4" type="ORF">PGO_020090</name>
</gene>
<organism evidence="4 5">
    <name type="scientific">Plasmodium gonderi</name>
    <dbReference type="NCBI Taxonomy" id="77519"/>
    <lineage>
        <taxon>Eukaryota</taxon>
        <taxon>Sar</taxon>
        <taxon>Alveolata</taxon>
        <taxon>Apicomplexa</taxon>
        <taxon>Aconoidasida</taxon>
        <taxon>Haemosporida</taxon>
        <taxon>Plasmodiidae</taxon>
        <taxon>Plasmodium</taxon>
        <taxon>Plasmodium (Plasmodium)</taxon>
    </lineage>
</organism>
<evidence type="ECO:0000256" key="3">
    <source>
        <dbReference type="SAM" id="SignalP"/>
    </source>
</evidence>
<dbReference type="EMBL" id="BDQF01000002">
    <property type="protein sequence ID" value="GAW79040.1"/>
    <property type="molecule type" value="Genomic_DNA"/>
</dbReference>